<dbReference type="InterPro" id="IPR052198">
    <property type="entry name" value="IorB_Oxidoreductase"/>
</dbReference>
<keyword evidence="2" id="KW-0004">4Fe-4S</keyword>
<evidence type="ECO:0000313" key="8">
    <source>
        <dbReference type="EMBL" id="BDU75806.1"/>
    </source>
</evidence>
<name>A0AA48GMH7_9BACT</name>
<dbReference type="CDD" id="cd02008">
    <property type="entry name" value="TPP_IOR_alpha"/>
    <property type="match status" value="1"/>
</dbReference>
<dbReference type="Gene3D" id="3.40.50.970">
    <property type="match status" value="2"/>
</dbReference>
<evidence type="ECO:0000256" key="3">
    <source>
        <dbReference type="ARBA" id="ARBA00022982"/>
    </source>
</evidence>
<dbReference type="Gene3D" id="3.40.920.10">
    <property type="entry name" value="Pyruvate-ferredoxin oxidoreductase, PFOR, domain III"/>
    <property type="match status" value="1"/>
</dbReference>
<dbReference type="InterPro" id="IPR011766">
    <property type="entry name" value="TPP_enzyme_TPP-bd"/>
</dbReference>
<keyword evidence="3" id="KW-0249">Electron transport</keyword>
<accession>A0AA48GMH7</accession>
<keyword evidence="2" id="KW-0479">Metal-binding</keyword>
<dbReference type="SUPFAM" id="SSF52518">
    <property type="entry name" value="Thiamin diphosphate-binding fold (THDP-binding)"/>
    <property type="match status" value="2"/>
</dbReference>
<sequence length="838" mass="88555">MSHVIAELCDAPEGRREVLQGNIAFAVGCVRAGYHAADGYPGTPSSEVIDDGLAHVQDRMAVGWSVNEATAAAVGFGHTLAGRDCVVTMKIPGLFQAGDVFTSGASFTQARGALVYYIASDFTPSSTQHVVDPRPLFESCFLPVLEPRNHQEMLEAPALAADLARTYRTQVVVMPSGALCHSEGSVRLTASRQVEPVAMPASLRDFNVLPNMCVKSYQRVLAERMPALVRMVEESPLNRWDRGAGRLGVLTYGVCDLYVREVMAATGADLDVLSLGFSHPLPMDLIRRFCASVREVVVIEDGYRFLQEACERAGLTVRGKAPYSPVTEWNPASIAACLGLEVPRVDAGLPPVSRPPLLCAGCPYRPFVQEVLALRKRGKLDAVFGDIGCNALLYFMDAMDTGLAMGASESKRIGYVLSRPEQAGRCISVIGDSTECHSGMDATRNTVYRKVPGVKVVLDNEWTAMTGGQPSPTSPANLAGEAPGFDLPASLAAHGSRVEVLGAYDRKALREGLRKALAAAEAGAFTTLVIRDGACLKKSKPSRQRVQVDPADCKRCNLCLVCPGLALGEGGVPAATNLCSGCGGHTPACVQMCPTHVLKPVDVAALGLPAGGSFPAAPAEVSVPALGELPARLSVAIRGVGGQGNLFFGRVLAQLASLAGYGERNIVKGDTHGMAQMGGPVISTFSCGEVHSPVLLPGTADCLIVMEQSEVLRPGFLELLRPGGTLVLAATRIVPEGMDPADYPSQEALRARLAAYRLIEVDPLGRALDLGDPTGRISNVVLMGILSTLAPFDRFPAELWWKALQKVNPKAAVWAANYAAFNAGRALEPLAVAGAAAE</sequence>
<keyword evidence="8" id="KW-0670">Pyruvate</keyword>
<evidence type="ECO:0000259" key="7">
    <source>
        <dbReference type="PROSITE" id="PS51379"/>
    </source>
</evidence>
<dbReference type="EMBL" id="AP027081">
    <property type="protein sequence ID" value="BDU75806.1"/>
    <property type="molecule type" value="Genomic_DNA"/>
</dbReference>
<dbReference type="SUPFAM" id="SSF52922">
    <property type="entry name" value="TK C-terminal domain-like"/>
    <property type="match status" value="1"/>
</dbReference>
<proteinExistence type="predicted"/>
<evidence type="ECO:0000256" key="4">
    <source>
        <dbReference type="ARBA" id="ARBA00023002"/>
    </source>
</evidence>
<dbReference type="RefSeq" id="WP_243329273.1">
    <property type="nucleotide sequence ID" value="NZ_AP027081.1"/>
</dbReference>
<dbReference type="PANTHER" id="PTHR43854:SF1">
    <property type="entry name" value="INDOLEPYRUVATE OXIDOREDUCTASE SUBUNIT IORB"/>
    <property type="match status" value="1"/>
</dbReference>
<evidence type="ECO:0000256" key="2">
    <source>
        <dbReference type="ARBA" id="ARBA00022485"/>
    </source>
</evidence>
<evidence type="ECO:0000256" key="5">
    <source>
        <dbReference type="ARBA" id="ARBA00023004"/>
    </source>
</evidence>
<dbReference type="InterPro" id="IPR019752">
    <property type="entry name" value="Pyrv/ketoisovalerate_OxRed_cat"/>
</dbReference>
<dbReference type="Pfam" id="PF02775">
    <property type="entry name" value="TPP_enzyme_C"/>
    <property type="match status" value="1"/>
</dbReference>
<keyword evidence="1" id="KW-0813">Transport</keyword>
<dbReference type="InterPro" id="IPR009014">
    <property type="entry name" value="Transketo_C/PFOR_II"/>
</dbReference>
<reference evidence="8" key="1">
    <citation type="journal article" date="2023" name="Int. J. Syst. Evol. Microbiol.">
        <title>Mesoterricola silvestris gen. nov., sp. nov., Mesoterricola sediminis sp. nov., Geothrix oryzae sp. nov., Geothrix edaphica sp. nov., Geothrix rubra sp. nov., and Geothrix limicola sp. nov., six novel members of Acidobacteriota isolated from soils.</title>
        <authorList>
            <person name="Itoh H."/>
            <person name="Sugisawa Y."/>
            <person name="Mise K."/>
            <person name="Xu Z."/>
            <person name="Kuniyasu M."/>
            <person name="Ushijima N."/>
            <person name="Kawano K."/>
            <person name="Kobayashi E."/>
            <person name="Shiratori Y."/>
            <person name="Masuda Y."/>
            <person name="Senoo K."/>
        </authorList>
    </citation>
    <scope>NUCLEOTIDE SEQUENCE</scope>
    <source>
        <strain evidence="8">W786</strain>
    </source>
</reference>
<dbReference type="SUPFAM" id="SSF54862">
    <property type="entry name" value="4Fe-4S ferredoxins"/>
    <property type="match status" value="1"/>
</dbReference>
<dbReference type="Proteomes" id="UP001228113">
    <property type="component" value="Chromosome"/>
</dbReference>
<dbReference type="GO" id="GO:0051539">
    <property type="term" value="F:4 iron, 4 sulfur cluster binding"/>
    <property type="evidence" value="ECO:0007669"/>
    <property type="project" value="UniProtKB-KW"/>
</dbReference>
<dbReference type="SUPFAM" id="SSF53323">
    <property type="entry name" value="Pyruvate-ferredoxin oxidoreductase, PFOR, domain III"/>
    <property type="match status" value="1"/>
</dbReference>
<dbReference type="InterPro" id="IPR029061">
    <property type="entry name" value="THDP-binding"/>
</dbReference>
<evidence type="ECO:0000256" key="6">
    <source>
        <dbReference type="ARBA" id="ARBA00023014"/>
    </source>
</evidence>
<feature type="domain" description="4Fe-4S ferredoxin-type" evidence="7">
    <location>
        <begin position="570"/>
        <end position="603"/>
    </location>
</feature>
<dbReference type="InterPro" id="IPR017896">
    <property type="entry name" value="4Fe4S_Fe-S-bd"/>
</dbReference>
<dbReference type="GO" id="GO:0030976">
    <property type="term" value="F:thiamine pyrophosphate binding"/>
    <property type="evidence" value="ECO:0007669"/>
    <property type="project" value="InterPro"/>
</dbReference>
<keyword evidence="4" id="KW-0560">Oxidoreductase</keyword>
<dbReference type="PROSITE" id="PS51379">
    <property type="entry name" value="4FE4S_FER_2"/>
    <property type="match status" value="1"/>
</dbReference>
<protein>
    <submittedName>
        <fullName evidence="8">Pyruvate ferredoxin oxidoreductase</fullName>
    </submittedName>
</protein>
<keyword evidence="9" id="KW-1185">Reference proteome</keyword>
<dbReference type="GO" id="GO:0016903">
    <property type="term" value="F:oxidoreductase activity, acting on the aldehyde or oxo group of donors"/>
    <property type="evidence" value="ECO:0007669"/>
    <property type="project" value="InterPro"/>
</dbReference>
<dbReference type="KEGG" id="msea:METESE_07640"/>
<dbReference type="InterPro" id="IPR002880">
    <property type="entry name" value="Pyrv_Fd/Flavodoxin_OxRdtase_N"/>
</dbReference>
<keyword evidence="6" id="KW-0411">Iron-sulfur</keyword>
<dbReference type="Pfam" id="PF01558">
    <property type="entry name" value="POR"/>
    <property type="match status" value="1"/>
</dbReference>
<dbReference type="CDD" id="cd07034">
    <property type="entry name" value="TPP_PYR_PFOR_IOR-alpha_like"/>
    <property type="match status" value="1"/>
</dbReference>
<dbReference type="GO" id="GO:0044281">
    <property type="term" value="P:small molecule metabolic process"/>
    <property type="evidence" value="ECO:0007669"/>
    <property type="project" value="UniProtKB-ARBA"/>
</dbReference>
<dbReference type="AlphaFoldDB" id="A0AA48GMH7"/>
<dbReference type="PANTHER" id="PTHR43854">
    <property type="entry name" value="INDOLEPYRUVATE OXIDOREDUCTASE SUBUNIT IORB"/>
    <property type="match status" value="1"/>
</dbReference>
<evidence type="ECO:0000313" key="9">
    <source>
        <dbReference type="Proteomes" id="UP001228113"/>
    </source>
</evidence>
<gene>
    <name evidence="8" type="ORF">METESE_07640</name>
</gene>
<evidence type="ECO:0000256" key="1">
    <source>
        <dbReference type="ARBA" id="ARBA00022448"/>
    </source>
</evidence>
<organism evidence="8 9">
    <name type="scientific">Mesoterricola sediminis</name>
    <dbReference type="NCBI Taxonomy" id="2927980"/>
    <lineage>
        <taxon>Bacteria</taxon>
        <taxon>Pseudomonadati</taxon>
        <taxon>Acidobacteriota</taxon>
        <taxon>Holophagae</taxon>
        <taxon>Holophagales</taxon>
        <taxon>Holophagaceae</taxon>
        <taxon>Mesoterricola</taxon>
    </lineage>
</organism>
<dbReference type="InterPro" id="IPR002869">
    <property type="entry name" value="Pyrv_flavodox_OxRed_cen"/>
</dbReference>
<keyword evidence="5" id="KW-0408">Iron</keyword>